<name>A0ABQ6HF19_9GAMM</name>
<dbReference type="EMBL" id="BSSV01000002">
    <property type="protein sequence ID" value="GLX85086.1"/>
    <property type="molecule type" value="Genomic_DNA"/>
</dbReference>
<protein>
    <recommendedName>
        <fullName evidence="4">VRR-NUC domain-containing protein</fullName>
    </recommendedName>
</protein>
<keyword evidence="2" id="KW-0540">Nuclease</keyword>
<dbReference type="Pfam" id="PF08774">
    <property type="entry name" value="VRR_NUC"/>
    <property type="match status" value="1"/>
</dbReference>
<accession>A0ABQ6HF19</accession>
<dbReference type="Proteomes" id="UP001157134">
    <property type="component" value="Unassembled WGS sequence"/>
</dbReference>
<keyword evidence="3" id="KW-0378">Hydrolase</keyword>
<reference evidence="5 6" key="1">
    <citation type="submission" date="2023-03" db="EMBL/GenBank/DDBJ databases">
        <title>Thalassotalea loyana LMG 22536T draft genome sequence.</title>
        <authorList>
            <person name="Sawabe T."/>
        </authorList>
    </citation>
    <scope>NUCLEOTIDE SEQUENCE [LARGE SCALE GENOMIC DNA]</scope>
    <source>
        <strain evidence="5 6">LMG 22536</strain>
    </source>
</reference>
<proteinExistence type="predicted"/>
<sequence length="137" mass="15724">MVRRTTTRHIEDEHQKALITWSKSIRVTSSETLYDFLFAIPNGGKRDSREAARLKRQGVKAGVSDLFLPIPMNGYSGLWIELKRPIVKGQKKPSTSESQLIWLERMERVGYKTVLAYGWEQAKDAIEAYLKQQEKAA</sequence>
<gene>
    <name evidence="5" type="ORF">tloyanaT_13380</name>
</gene>
<evidence type="ECO:0000259" key="4">
    <source>
        <dbReference type="Pfam" id="PF08774"/>
    </source>
</evidence>
<evidence type="ECO:0000256" key="3">
    <source>
        <dbReference type="ARBA" id="ARBA00022801"/>
    </source>
</evidence>
<evidence type="ECO:0000313" key="6">
    <source>
        <dbReference type="Proteomes" id="UP001157134"/>
    </source>
</evidence>
<organism evidence="5 6">
    <name type="scientific">Thalassotalea loyana</name>
    <dbReference type="NCBI Taxonomy" id="280483"/>
    <lineage>
        <taxon>Bacteria</taxon>
        <taxon>Pseudomonadati</taxon>
        <taxon>Pseudomonadota</taxon>
        <taxon>Gammaproteobacteria</taxon>
        <taxon>Alteromonadales</taxon>
        <taxon>Colwelliaceae</taxon>
        <taxon>Thalassotalea</taxon>
    </lineage>
</organism>
<keyword evidence="6" id="KW-1185">Reference proteome</keyword>
<dbReference type="Gene3D" id="3.40.1350.10">
    <property type="match status" value="1"/>
</dbReference>
<dbReference type="InterPro" id="IPR014883">
    <property type="entry name" value="VRR_NUC"/>
</dbReference>
<comment type="cofactor">
    <cofactor evidence="1">
        <name>Mg(2+)</name>
        <dbReference type="ChEBI" id="CHEBI:18420"/>
    </cofactor>
</comment>
<evidence type="ECO:0000256" key="1">
    <source>
        <dbReference type="ARBA" id="ARBA00001946"/>
    </source>
</evidence>
<dbReference type="InterPro" id="IPR011856">
    <property type="entry name" value="tRNA_endonuc-like_dom_sf"/>
</dbReference>
<feature type="domain" description="VRR-NUC" evidence="4">
    <location>
        <begin position="52"/>
        <end position="118"/>
    </location>
</feature>
<comment type="caution">
    <text evidence="5">The sequence shown here is derived from an EMBL/GenBank/DDBJ whole genome shotgun (WGS) entry which is preliminary data.</text>
</comment>
<evidence type="ECO:0000313" key="5">
    <source>
        <dbReference type="EMBL" id="GLX85086.1"/>
    </source>
</evidence>
<evidence type="ECO:0000256" key="2">
    <source>
        <dbReference type="ARBA" id="ARBA00022722"/>
    </source>
</evidence>
<dbReference type="RefSeq" id="WP_284296849.1">
    <property type="nucleotide sequence ID" value="NZ_BSSV01000002.1"/>
</dbReference>